<feature type="transmembrane region" description="Helical" evidence="6">
    <location>
        <begin position="191"/>
        <end position="212"/>
    </location>
</feature>
<feature type="domain" description="EamA" evidence="7">
    <location>
        <begin position="219"/>
        <end position="352"/>
    </location>
</feature>
<name>A0A369P360_9ACTN</name>
<dbReference type="EMBL" id="PPUT01000008">
    <property type="protein sequence ID" value="RDC45569.1"/>
    <property type="molecule type" value="Genomic_DNA"/>
</dbReference>
<evidence type="ECO:0000256" key="4">
    <source>
        <dbReference type="ARBA" id="ARBA00022989"/>
    </source>
</evidence>
<keyword evidence="4 6" id="KW-1133">Transmembrane helix</keyword>
<accession>A0A369P360</accession>
<feature type="domain" description="EamA" evidence="7">
    <location>
        <begin position="76"/>
        <end position="208"/>
    </location>
</feature>
<comment type="subcellular location">
    <subcellularLocation>
        <location evidence="1">Membrane</location>
        <topology evidence="1">Multi-pass membrane protein</topology>
    </subcellularLocation>
</comment>
<feature type="transmembrane region" description="Helical" evidence="6">
    <location>
        <begin position="252"/>
        <end position="274"/>
    </location>
</feature>
<feature type="transmembrane region" description="Helical" evidence="6">
    <location>
        <begin position="77"/>
        <end position="95"/>
    </location>
</feature>
<protein>
    <submittedName>
        <fullName evidence="8">EamA family transporter</fullName>
    </submittedName>
</protein>
<feature type="transmembrane region" description="Helical" evidence="6">
    <location>
        <begin position="218"/>
        <end position="240"/>
    </location>
</feature>
<feature type="transmembrane region" description="Helical" evidence="6">
    <location>
        <begin position="280"/>
        <end position="300"/>
    </location>
</feature>
<dbReference type="PANTHER" id="PTHR32322">
    <property type="entry name" value="INNER MEMBRANE TRANSPORTER"/>
    <property type="match status" value="1"/>
</dbReference>
<evidence type="ECO:0000256" key="6">
    <source>
        <dbReference type="SAM" id="Phobius"/>
    </source>
</evidence>
<gene>
    <name evidence="8" type="ORF">C1850_04325</name>
</gene>
<dbReference type="InterPro" id="IPR000620">
    <property type="entry name" value="EamA_dom"/>
</dbReference>
<feature type="transmembrane region" description="Helical" evidence="6">
    <location>
        <begin position="338"/>
        <end position="357"/>
    </location>
</feature>
<evidence type="ECO:0000313" key="9">
    <source>
        <dbReference type="Proteomes" id="UP000253805"/>
    </source>
</evidence>
<dbReference type="Pfam" id="PF00892">
    <property type="entry name" value="EamA"/>
    <property type="match status" value="2"/>
</dbReference>
<dbReference type="GO" id="GO:0016020">
    <property type="term" value="C:membrane"/>
    <property type="evidence" value="ECO:0007669"/>
    <property type="project" value="UniProtKB-SubCell"/>
</dbReference>
<sequence length="386" mass="41034">MLASTAPLSSLLRASLPHVMRISHVNYEIVSLFRGFVKRHNAAASKGRRRRAESAGRASCTEKERPAMRTKIASMKYLLYFIAAVMMFGSSGIVASTLPLSAFEVCLMRLIIGALFMGLIFVVTRQQLPRHIGRRQYLFVALSGACLGLAMMTIFAAYRLLGVGLGAVLAATAPVITMALSPLLFKEHLRLPVVVGFAIVVGGLLLLNASALEGTLSVPGILMGLAAAASTAGMVIFNKLARDITGIPCTTIQLATAVAVALAVAAAGEGFAFIGRIPLSSWPTVIALGAVFTALAYFLYYRAIDQLPMQTVSVCAYAEPLTAVVLGALVLGEVMTPVQLAGACCIIGGALLGEARVKMPAAQRRRMRRAYVRFLRASRRALRHAA</sequence>
<evidence type="ECO:0000313" key="8">
    <source>
        <dbReference type="EMBL" id="RDC45569.1"/>
    </source>
</evidence>
<feature type="transmembrane region" description="Helical" evidence="6">
    <location>
        <begin position="164"/>
        <end position="184"/>
    </location>
</feature>
<keyword evidence="3 6" id="KW-0812">Transmembrane</keyword>
<dbReference type="Proteomes" id="UP000253805">
    <property type="component" value="Unassembled WGS sequence"/>
</dbReference>
<comment type="similarity">
    <text evidence="2">Belongs to the EamA transporter family.</text>
</comment>
<dbReference type="InterPro" id="IPR037185">
    <property type="entry name" value="EmrE-like"/>
</dbReference>
<evidence type="ECO:0000256" key="5">
    <source>
        <dbReference type="ARBA" id="ARBA00023136"/>
    </source>
</evidence>
<feature type="transmembrane region" description="Helical" evidence="6">
    <location>
        <begin position="312"/>
        <end position="332"/>
    </location>
</feature>
<evidence type="ECO:0000256" key="3">
    <source>
        <dbReference type="ARBA" id="ARBA00022692"/>
    </source>
</evidence>
<dbReference type="PANTHER" id="PTHR32322:SF2">
    <property type="entry name" value="EAMA DOMAIN-CONTAINING PROTEIN"/>
    <property type="match status" value="1"/>
</dbReference>
<dbReference type="AlphaFoldDB" id="A0A369P360"/>
<reference evidence="8 9" key="1">
    <citation type="journal article" date="2018" name="Elife">
        <title>Discovery and characterization of a prevalent human gut bacterial enzyme sufficient for the inactivation of a family of plant toxins.</title>
        <authorList>
            <person name="Koppel N."/>
            <person name="Bisanz J.E."/>
            <person name="Pandelia M.E."/>
            <person name="Turnbaugh P.J."/>
            <person name="Balskus E.P."/>
        </authorList>
    </citation>
    <scope>NUCLEOTIDE SEQUENCE [LARGE SCALE GENOMIC DNA]</scope>
    <source>
        <strain evidence="8 9">OB21 GAM 11</strain>
    </source>
</reference>
<feature type="transmembrane region" description="Helical" evidence="6">
    <location>
        <begin position="137"/>
        <end position="158"/>
    </location>
</feature>
<evidence type="ECO:0000259" key="7">
    <source>
        <dbReference type="Pfam" id="PF00892"/>
    </source>
</evidence>
<dbReference type="Gene3D" id="1.10.3730.20">
    <property type="match status" value="1"/>
</dbReference>
<comment type="caution">
    <text evidence="8">The sequence shown here is derived from an EMBL/GenBank/DDBJ whole genome shotgun (WGS) entry which is preliminary data.</text>
</comment>
<evidence type="ECO:0000256" key="2">
    <source>
        <dbReference type="ARBA" id="ARBA00007362"/>
    </source>
</evidence>
<evidence type="ECO:0000256" key="1">
    <source>
        <dbReference type="ARBA" id="ARBA00004141"/>
    </source>
</evidence>
<organism evidence="8 9">
    <name type="scientific">Adlercreutzia equolifaciens subsp. celatus</name>
    <dbReference type="NCBI Taxonomy" id="394340"/>
    <lineage>
        <taxon>Bacteria</taxon>
        <taxon>Bacillati</taxon>
        <taxon>Actinomycetota</taxon>
        <taxon>Coriobacteriia</taxon>
        <taxon>Eggerthellales</taxon>
        <taxon>Eggerthellaceae</taxon>
        <taxon>Adlercreutzia</taxon>
    </lineage>
</organism>
<feature type="transmembrane region" description="Helical" evidence="6">
    <location>
        <begin position="107"/>
        <end position="125"/>
    </location>
</feature>
<keyword evidence="5 6" id="KW-0472">Membrane</keyword>
<proteinExistence type="inferred from homology"/>
<dbReference type="SUPFAM" id="SSF103481">
    <property type="entry name" value="Multidrug resistance efflux transporter EmrE"/>
    <property type="match status" value="2"/>
</dbReference>
<dbReference type="InterPro" id="IPR050638">
    <property type="entry name" value="AA-Vitamin_Transporters"/>
</dbReference>